<dbReference type="RefSeq" id="WP_213202241.1">
    <property type="nucleotide sequence ID" value="NZ_AP024329.1"/>
</dbReference>
<protein>
    <recommendedName>
        <fullName evidence="2">Autotransporter domain-containing protein</fullName>
    </recommendedName>
</protein>
<dbReference type="SUPFAM" id="SSF103515">
    <property type="entry name" value="Autotransporter"/>
    <property type="match status" value="1"/>
</dbReference>
<dbReference type="SMART" id="SM00869">
    <property type="entry name" value="Autotransporter"/>
    <property type="match status" value="1"/>
</dbReference>
<feature type="region of interest" description="Disordered" evidence="1">
    <location>
        <begin position="1"/>
        <end position="20"/>
    </location>
</feature>
<dbReference type="InterPro" id="IPR036709">
    <property type="entry name" value="Autotransporte_beta_dom_sf"/>
</dbReference>
<accession>A0ABN6DFZ8</accession>
<feature type="domain" description="Autotransporter" evidence="2">
    <location>
        <begin position="338"/>
        <end position="626"/>
    </location>
</feature>
<keyword evidence="4" id="KW-1185">Reference proteome</keyword>
<organism evidence="3 4">
    <name type="scientific">Erwinia rhapontici</name>
    <name type="common">Pectobacterium rhapontici</name>
    <dbReference type="NCBI Taxonomy" id="55212"/>
    <lineage>
        <taxon>Bacteria</taxon>
        <taxon>Pseudomonadati</taxon>
        <taxon>Pseudomonadota</taxon>
        <taxon>Gammaproteobacteria</taxon>
        <taxon>Enterobacterales</taxon>
        <taxon>Erwiniaceae</taxon>
        <taxon>Erwinia</taxon>
    </lineage>
</organism>
<sequence length="626" mass="66877">MLGGNDGGQENESGLAGNGQLTIESGNYTADSLTIGQADTRYGSENQYLQTGGIFTADNTGLRSGALRVNGGMFASTHLDASRGQMDVMGKGTAIIGTRELNAELWQQGAGWMTQQQSEPFAGTLAIAAGETVDLSSPDLHWSIGSDRHLNRFDDASLTIVSAKTYVDQGSSALLIGDGSVALTAKMLVITDDNLKTGERFIASEGGNTTEGFWQQQNITSSSRLFKMGSSVEGNAHHLTAAQTSQPLLPPDTQDLMANMAKTQGVNTHSDDAGQRFISQSMDIRYIREEVLASKVVQSALHIASVVGVQHSTFMALSAARHAVEHHLSGIASMPGAQAATGVNLWATLLSDNSRSHGFSSGRWQARSSANLGGLALGSDFRFDAGDFGMVTTGMALNTGGGKSTSHGNVSPTRNDFNFWGSSLYSSWQRGALNVMADVSYTGSRNRMKQQSPAEIEGGSLRARMNSWALSSGITASYQWNNKLADVTPHAGIHYTRLKSEAFTTHNELGTMFETAGDSQKIWSFPLGVSLSRTFTASKGYQVKPLLDLTWTGNSGDVKAKSRSWLPGEEASYSMTDSSITDHSVFTSNIGIELSHDALSYSLNYQLNASSHITDNTIYAGIRFAF</sequence>
<dbReference type="EMBL" id="AP024329">
    <property type="protein sequence ID" value="BCQ33730.1"/>
    <property type="molecule type" value="Genomic_DNA"/>
</dbReference>
<dbReference type="Proteomes" id="UP000677515">
    <property type="component" value="Chromosome"/>
</dbReference>
<evidence type="ECO:0000256" key="1">
    <source>
        <dbReference type="SAM" id="MobiDB-lite"/>
    </source>
</evidence>
<name>A0ABN6DFZ8_ERWRD</name>
<dbReference type="InterPro" id="IPR005546">
    <property type="entry name" value="Autotransporte_beta"/>
</dbReference>
<evidence type="ECO:0000259" key="2">
    <source>
        <dbReference type="PROSITE" id="PS51208"/>
    </source>
</evidence>
<gene>
    <name evidence="3" type="ORF">ERHA53_10730</name>
</gene>
<proteinExistence type="predicted"/>
<dbReference type="PROSITE" id="PS51208">
    <property type="entry name" value="AUTOTRANSPORTER"/>
    <property type="match status" value="1"/>
</dbReference>
<reference evidence="3 4" key="1">
    <citation type="submission" date="2021-01" db="EMBL/GenBank/DDBJ databases">
        <title>Complete genome sequence of Erwinia rhapontici MAFF 311153.</title>
        <authorList>
            <person name="Morohoshi T."/>
            <person name="Someya N."/>
        </authorList>
    </citation>
    <scope>NUCLEOTIDE SEQUENCE [LARGE SCALE GENOMIC DNA]</scope>
    <source>
        <strain evidence="3 4">MAFF 311153</strain>
    </source>
</reference>
<evidence type="ECO:0000313" key="4">
    <source>
        <dbReference type="Proteomes" id="UP000677515"/>
    </source>
</evidence>
<dbReference type="Gene3D" id="2.40.128.130">
    <property type="entry name" value="Autotransporter beta-domain"/>
    <property type="match status" value="1"/>
</dbReference>
<evidence type="ECO:0000313" key="3">
    <source>
        <dbReference type="EMBL" id="BCQ33730.1"/>
    </source>
</evidence>